<evidence type="ECO:0000256" key="1">
    <source>
        <dbReference type="SAM" id="Phobius"/>
    </source>
</evidence>
<dbReference type="AlphaFoldDB" id="A0A8B5ZIF8"/>
<dbReference type="PROSITE" id="PS50883">
    <property type="entry name" value="EAL"/>
    <property type="match status" value="1"/>
</dbReference>
<dbReference type="SMART" id="SM00052">
    <property type="entry name" value="EAL"/>
    <property type="match status" value="1"/>
</dbReference>
<sequence>MHQSSMNRFLFILIANIIGVMIVVALTIKIFKADISSGANSIVSKINGAIDEVDAIYNDHFKSIEMPDNCEVFRERATLAVFDSSIIRSVSWLNENLVECTSLSKEKLVISDYIDKYHINKFLYLSESPYSNKSNNVDKGVLLVSYNVEEKISVIFGVHPGNIKGLLKFKDGFADFTVLIGGHYFKYDSILDVDTNLYGFYQVYSNDFYKVYANYKLIDYFSFVIENYGLFFLLWIAFCNFGANFIFSKFSIYGIMWFKIDHALKNKDFHPYLQPIFDRNLNLMGAEVLVRWIDKNNKFIFPDEFISIAEKNGQINEITEMLMEKLALSFNSISIIRKAPLHISFNIAPSQIINEDFFNYCVQYFDSLSKSDYTFILELTEREEIPNEKKYIDAVNAFKSLGFKIALDDFGTGHCSLKYLLQMDVDYIKIDKSYVASIDSGYKMELLDNIIDLSKNLAISTIAEGVESKKELDYLLSKNVDNFQGYIFEKPMPIDEFIRVYILQRDA</sequence>
<dbReference type="PANTHER" id="PTHR33121:SF79">
    <property type="entry name" value="CYCLIC DI-GMP PHOSPHODIESTERASE PDED-RELATED"/>
    <property type="match status" value="1"/>
</dbReference>
<dbReference type="EMBL" id="VSGZ01000035">
    <property type="protein sequence ID" value="TXY92180.1"/>
    <property type="molecule type" value="Genomic_DNA"/>
</dbReference>
<evidence type="ECO:0000313" key="4">
    <source>
        <dbReference type="Proteomes" id="UP000323583"/>
    </source>
</evidence>
<dbReference type="Pfam" id="PF00563">
    <property type="entry name" value="EAL"/>
    <property type="match status" value="1"/>
</dbReference>
<dbReference type="InterPro" id="IPR001633">
    <property type="entry name" value="EAL_dom"/>
</dbReference>
<dbReference type="SUPFAM" id="SSF141868">
    <property type="entry name" value="EAL domain-like"/>
    <property type="match status" value="1"/>
</dbReference>
<comment type="caution">
    <text evidence="3">The sequence shown here is derived from an EMBL/GenBank/DDBJ whole genome shotgun (WGS) entry which is preliminary data.</text>
</comment>
<accession>A0A8B5ZIF8</accession>
<dbReference type="Proteomes" id="UP000323583">
    <property type="component" value="Unassembled WGS sequence"/>
</dbReference>
<reference evidence="3 4" key="1">
    <citation type="submission" date="2019-06" db="EMBL/GenBank/DDBJ databases">
        <title>Vibrio cholerae phylogeny based on whole-genome sequencing reveals genetic diversity and population strucutre.</title>
        <authorList>
            <person name="Zhiqiu Y."/>
            <person name="Bin L."/>
            <person name="Lingyan J."/>
        </authorList>
    </citation>
    <scope>NUCLEOTIDE SEQUENCE [LARGE SCALE GENOMIC DNA]</scope>
    <source>
        <strain evidence="3 4">N2768</strain>
    </source>
</reference>
<keyword evidence="1" id="KW-1133">Transmembrane helix</keyword>
<keyword evidence="1" id="KW-0812">Transmembrane</keyword>
<evidence type="ECO:0000313" key="3">
    <source>
        <dbReference type="EMBL" id="TXY92180.1"/>
    </source>
</evidence>
<name>A0A8B5ZIF8_VIBCL</name>
<keyword evidence="1" id="KW-0472">Membrane</keyword>
<dbReference type="CDD" id="cd01948">
    <property type="entry name" value="EAL"/>
    <property type="match status" value="1"/>
</dbReference>
<feature type="domain" description="EAL" evidence="2">
    <location>
        <begin position="253"/>
        <end position="505"/>
    </location>
</feature>
<evidence type="ECO:0000259" key="2">
    <source>
        <dbReference type="PROSITE" id="PS50883"/>
    </source>
</evidence>
<proteinExistence type="predicted"/>
<dbReference type="InterPro" id="IPR035919">
    <property type="entry name" value="EAL_sf"/>
</dbReference>
<dbReference type="PANTHER" id="PTHR33121">
    <property type="entry name" value="CYCLIC DI-GMP PHOSPHODIESTERASE PDEF"/>
    <property type="match status" value="1"/>
</dbReference>
<dbReference type="Gene3D" id="3.20.20.450">
    <property type="entry name" value="EAL domain"/>
    <property type="match status" value="1"/>
</dbReference>
<organism evidence="3 4">
    <name type="scientific">Vibrio cholerae</name>
    <dbReference type="NCBI Taxonomy" id="666"/>
    <lineage>
        <taxon>Bacteria</taxon>
        <taxon>Pseudomonadati</taxon>
        <taxon>Pseudomonadota</taxon>
        <taxon>Gammaproteobacteria</taxon>
        <taxon>Vibrionales</taxon>
        <taxon>Vibrionaceae</taxon>
        <taxon>Vibrio</taxon>
    </lineage>
</organism>
<dbReference type="InterPro" id="IPR050706">
    <property type="entry name" value="Cyclic-di-GMP_PDE-like"/>
</dbReference>
<gene>
    <name evidence="3" type="ORF">FXE67_09320</name>
</gene>
<feature type="transmembrane region" description="Helical" evidence="1">
    <location>
        <begin position="228"/>
        <end position="247"/>
    </location>
</feature>
<dbReference type="GO" id="GO:0071111">
    <property type="term" value="F:cyclic-guanylate-specific phosphodiesterase activity"/>
    <property type="evidence" value="ECO:0007669"/>
    <property type="project" value="InterPro"/>
</dbReference>
<feature type="transmembrane region" description="Helical" evidence="1">
    <location>
        <begin position="9"/>
        <end position="31"/>
    </location>
</feature>
<protein>
    <submittedName>
        <fullName evidence="3">EAL domain-containing protein</fullName>
    </submittedName>
</protein>
<dbReference type="RefSeq" id="WP_113605852.1">
    <property type="nucleotide sequence ID" value="NZ_VSGZ01000035.1"/>
</dbReference>